<dbReference type="GO" id="GO:0003700">
    <property type="term" value="F:DNA-binding transcription factor activity"/>
    <property type="evidence" value="ECO:0007669"/>
    <property type="project" value="TreeGrafter"/>
</dbReference>
<dbReference type="InterPro" id="IPR050109">
    <property type="entry name" value="HTH-type_TetR-like_transc_reg"/>
</dbReference>
<dbReference type="GO" id="GO:0045892">
    <property type="term" value="P:negative regulation of DNA-templated transcription"/>
    <property type="evidence" value="ECO:0007669"/>
    <property type="project" value="UniProtKB-ARBA"/>
</dbReference>
<keyword evidence="4" id="KW-0804">Transcription</keyword>
<proteinExistence type="predicted"/>
<accession>A0A0M2JUP1</accession>
<dbReference type="InterPro" id="IPR039536">
    <property type="entry name" value="TetR_C_Proteobacteria"/>
</dbReference>
<evidence type="ECO:0000259" key="6">
    <source>
        <dbReference type="PROSITE" id="PS50977"/>
    </source>
</evidence>
<dbReference type="SUPFAM" id="SSF48498">
    <property type="entry name" value="Tetracyclin repressor-like, C-terminal domain"/>
    <property type="match status" value="1"/>
</dbReference>
<dbReference type="EMBL" id="LAUZ02000040">
    <property type="protein sequence ID" value="KKE98572.1"/>
    <property type="molecule type" value="Genomic_DNA"/>
</dbReference>
<dbReference type="PRINTS" id="PR00455">
    <property type="entry name" value="HTHTETR"/>
</dbReference>
<dbReference type="SUPFAM" id="SSF46689">
    <property type="entry name" value="Homeodomain-like"/>
    <property type="match status" value="1"/>
</dbReference>
<dbReference type="Pfam" id="PF00440">
    <property type="entry name" value="TetR_N"/>
    <property type="match status" value="1"/>
</dbReference>
<evidence type="ECO:0000256" key="2">
    <source>
        <dbReference type="ARBA" id="ARBA00023015"/>
    </source>
</evidence>
<dbReference type="Proteomes" id="UP000034150">
    <property type="component" value="Unassembled WGS sequence"/>
</dbReference>
<comment type="subunit">
    <text evidence="1">Homodimer.</text>
</comment>
<dbReference type="RefSeq" id="WP_046366458.1">
    <property type="nucleotide sequence ID" value="NZ_CALTXN010000018.1"/>
</dbReference>
<evidence type="ECO:0000256" key="5">
    <source>
        <dbReference type="PROSITE-ProRule" id="PRU00335"/>
    </source>
</evidence>
<dbReference type="InterPro" id="IPR001647">
    <property type="entry name" value="HTH_TetR"/>
</dbReference>
<feature type="DNA-binding region" description="H-T-H motif" evidence="5">
    <location>
        <begin position="32"/>
        <end position="51"/>
    </location>
</feature>
<dbReference type="Gene3D" id="1.10.357.10">
    <property type="entry name" value="Tetracycline Repressor, domain 2"/>
    <property type="match status" value="1"/>
</dbReference>
<protein>
    <submittedName>
        <fullName evidence="7">Regulatory protein TetR</fullName>
    </submittedName>
</protein>
<dbReference type="PANTHER" id="PTHR30055">
    <property type="entry name" value="HTH-TYPE TRANSCRIPTIONAL REGULATOR RUTR"/>
    <property type="match status" value="1"/>
</dbReference>
<dbReference type="OrthoDB" id="7186128at2"/>
<dbReference type="FunFam" id="1.10.10.60:FF:000141">
    <property type="entry name" value="TetR family transcriptional regulator"/>
    <property type="match status" value="1"/>
</dbReference>
<dbReference type="Pfam" id="PF14246">
    <property type="entry name" value="TetR_C_7"/>
    <property type="match status" value="1"/>
</dbReference>
<dbReference type="InterPro" id="IPR009057">
    <property type="entry name" value="Homeodomain-like_sf"/>
</dbReference>
<name>A0A0M2JUP1_9MYCO</name>
<dbReference type="InterPro" id="IPR036271">
    <property type="entry name" value="Tet_transcr_reg_TetR-rel_C_sf"/>
</dbReference>
<evidence type="ECO:0000256" key="1">
    <source>
        <dbReference type="ARBA" id="ARBA00011738"/>
    </source>
</evidence>
<feature type="domain" description="HTH tetR-type" evidence="6">
    <location>
        <begin position="9"/>
        <end position="69"/>
    </location>
</feature>
<dbReference type="GO" id="GO:0000976">
    <property type="term" value="F:transcription cis-regulatory region binding"/>
    <property type="evidence" value="ECO:0007669"/>
    <property type="project" value="TreeGrafter"/>
</dbReference>
<comment type="caution">
    <text evidence="7">The sequence shown here is derived from an EMBL/GenBank/DDBJ whole genome shotgun (WGS) entry which is preliminary data.</text>
</comment>
<dbReference type="PROSITE" id="PS50977">
    <property type="entry name" value="HTH_TETR_2"/>
    <property type="match status" value="1"/>
</dbReference>
<evidence type="ECO:0000313" key="8">
    <source>
        <dbReference type="Proteomes" id="UP000034150"/>
    </source>
</evidence>
<evidence type="ECO:0000313" key="7">
    <source>
        <dbReference type="EMBL" id="KKE98572.1"/>
    </source>
</evidence>
<keyword evidence="3 5" id="KW-0238">DNA-binding</keyword>
<organism evidence="7 8">
    <name type="scientific">Mycolicibacterium obuense</name>
    <dbReference type="NCBI Taxonomy" id="1807"/>
    <lineage>
        <taxon>Bacteria</taxon>
        <taxon>Bacillati</taxon>
        <taxon>Actinomycetota</taxon>
        <taxon>Actinomycetes</taxon>
        <taxon>Mycobacteriales</taxon>
        <taxon>Mycobacteriaceae</taxon>
        <taxon>Mycolicibacterium</taxon>
    </lineage>
</organism>
<keyword evidence="8" id="KW-1185">Reference proteome</keyword>
<sequence>MSEPTGRSARKRATILAEARRLFLAHGYQGTSVDAIAAAAAVSKQTVYKNFGDKQALLMAITDEALQDAVDAFSARVAALADTTDLRRDLTELAADYLRVVLAEPVVQLRRLVVGEAARVPELAEAYLQRAPERTLAAFADCFTRLGERGLLDIVEPRLAAEHFAFLVVGRCIDEALFRGGPAVLESVDVHAQAAAGVRVFLAGYGRN</sequence>
<dbReference type="PATRIC" id="fig|1807.13.peg.3513"/>
<evidence type="ECO:0000256" key="4">
    <source>
        <dbReference type="ARBA" id="ARBA00023163"/>
    </source>
</evidence>
<dbReference type="AlphaFoldDB" id="A0A0M2JUP1"/>
<keyword evidence="2" id="KW-0805">Transcription regulation</keyword>
<dbReference type="PANTHER" id="PTHR30055:SF146">
    <property type="entry name" value="HTH-TYPE TRANSCRIPTIONAL DUAL REGULATOR CECR"/>
    <property type="match status" value="1"/>
</dbReference>
<evidence type="ECO:0000256" key="3">
    <source>
        <dbReference type="ARBA" id="ARBA00023125"/>
    </source>
</evidence>
<gene>
    <name evidence="7" type="ORF">WN67_28540</name>
</gene>
<reference evidence="7 8" key="1">
    <citation type="journal article" date="2015" name="Genome Announc.">
        <title>Draft Genome Sequence of Mycobacterium obuense Strain UC1, Isolated from Patient Sputum.</title>
        <authorList>
            <person name="Greninger A.L."/>
            <person name="Cunningham G."/>
            <person name="Hsu E.D."/>
            <person name="Yu J.M."/>
            <person name="Chiu C.Y."/>
            <person name="Miller S."/>
        </authorList>
    </citation>
    <scope>NUCLEOTIDE SEQUENCE [LARGE SCALE GENOMIC DNA]</scope>
    <source>
        <strain evidence="7 8">UC1</strain>
    </source>
</reference>